<keyword evidence="2" id="KW-1185">Reference proteome</keyword>
<name>E9DE83_COCPS</name>
<evidence type="ECO:0000313" key="2">
    <source>
        <dbReference type="Proteomes" id="UP000002497"/>
    </source>
</evidence>
<organism evidence="2">
    <name type="scientific">Coccidioides posadasii (strain RMSCC 757 / Silveira)</name>
    <name type="common">Valley fever fungus</name>
    <dbReference type="NCBI Taxonomy" id="443226"/>
    <lineage>
        <taxon>Eukaryota</taxon>
        <taxon>Fungi</taxon>
        <taxon>Dikarya</taxon>
        <taxon>Ascomycota</taxon>
        <taxon>Pezizomycotina</taxon>
        <taxon>Eurotiomycetes</taxon>
        <taxon>Eurotiomycetidae</taxon>
        <taxon>Onygenales</taxon>
        <taxon>Onygenaceae</taxon>
        <taxon>Coccidioides</taxon>
    </lineage>
</organism>
<accession>E9DE83</accession>
<dbReference type="AlphaFoldDB" id="E9DE83"/>
<gene>
    <name evidence="1" type="ORF">CPSG_07874</name>
</gene>
<dbReference type="HOGENOM" id="CLU_2170838_0_0_1"/>
<dbReference type="VEuPathDB" id="FungiDB:CPSG_07874"/>
<evidence type="ECO:0000313" key="1">
    <source>
        <dbReference type="EMBL" id="EFW15437.1"/>
    </source>
</evidence>
<sequence length="110" mass="12047">MLPLPSLSLLPPLPPLAHPIVLFSPFPSAASQIPHPSLLGGAYALRCLTHCIASPIVTLDPQEKESDQPCYRLPLLPSILLIFCDLIIFNLLISNQYCHWTGHSLITSVQ</sequence>
<reference evidence="2" key="1">
    <citation type="journal article" date="2010" name="Genome Res.">
        <title>Population genomic sequencing of Coccidioides fungi reveals recent hybridization and transposon control.</title>
        <authorList>
            <person name="Neafsey D.E."/>
            <person name="Barker B.M."/>
            <person name="Sharpton T.J."/>
            <person name="Stajich J.E."/>
            <person name="Park D.J."/>
            <person name="Whiston E."/>
            <person name="Hung C.-Y."/>
            <person name="McMahan C."/>
            <person name="White J."/>
            <person name="Sykes S."/>
            <person name="Heiman D."/>
            <person name="Young S."/>
            <person name="Zeng Q."/>
            <person name="Abouelleil A."/>
            <person name="Aftuck L."/>
            <person name="Bessette D."/>
            <person name="Brown A."/>
            <person name="FitzGerald M."/>
            <person name="Lui A."/>
            <person name="Macdonald J.P."/>
            <person name="Priest M."/>
            <person name="Orbach M.J."/>
            <person name="Galgiani J.N."/>
            <person name="Kirkland T.N."/>
            <person name="Cole G.T."/>
            <person name="Birren B.W."/>
            <person name="Henn M.R."/>
            <person name="Taylor J.W."/>
            <person name="Rounsley S.D."/>
        </authorList>
    </citation>
    <scope>NUCLEOTIDE SEQUENCE [LARGE SCALE GENOMIC DNA]</scope>
    <source>
        <strain evidence="2">RMSCC 757 / Silveira</strain>
    </source>
</reference>
<reference evidence="2" key="2">
    <citation type="submission" date="2010-03" db="EMBL/GenBank/DDBJ databases">
        <title>The genome sequence of Coccidioides posadasii strain Silveira.</title>
        <authorList>
            <consortium name="The Broad Institute Genome Sequencing Center for Infectious Disease"/>
            <person name="Neafsey D."/>
            <person name="Orbach M."/>
            <person name="Henn M.R."/>
            <person name="Cole G.T."/>
            <person name="Galgiani J."/>
            <person name="Gardner M.J."/>
            <person name="Kirkland T.N."/>
            <person name="Taylor J.W."/>
            <person name="Young S.K."/>
            <person name="Zeng Q."/>
            <person name="Koehrsen M."/>
            <person name="Alvarado L."/>
            <person name="Berlin A."/>
            <person name="Borenstein D."/>
            <person name="Chapman S.B."/>
            <person name="Chen Z."/>
            <person name="Engels R."/>
            <person name="Freedman E."/>
            <person name="Gellesch M."/>
            <person name="Goldberg J."/>
            <person name="Griggs A."/>
            <person name="Gujja S."/>
            <person name="Heilman E."/>
            <person name="Heiman D."/>
            <person name="Howarth C."/>
            <person name="Jen D."/>
            <person name="Larson L."/>
            <person name="Mehta T."/>
            <person name="Neiman D."/>
            <person name="Park D."/>
            <person name="Pearson M."/>
            <person name="Richards J."/>
            <person name="Roberts A."/>
            <person name="Saif S."/>
            <person name="Shea T."/>
            <person name="Shenoy N."/>
            <person name="Sisk P."/>
            <person name="Stolte C."/>
            <person name="Sykes S."/>
            <person name="Walk T."/>
            <person name="White J."/>
            <person name="Yandava C."/>
            <person name="Haas B."/>
            <person name="Nusbaum C."/>
            <person name="Birren B."/>
        </authorList>
    </citation>
    <scope>NUCLEOTIDE SEQUENCE [LARGE SCALE GENOMIC DNA]</scope>
    <source>
        <strain evidence="2">RMSCC 757 / Silveira</strain>
    </source>
</reference>
<dbReference type="Proteomes" id="UP000002497">
    <property type="component" value="Unassembled WGS sequence"/>
</dbReference>
<proteinExistence type="predicted"/>
<dbReference type="EMBL" id="GL636501">
    <property type="protein sequence ID" value="EFW15437.1"/>
    <property type="molecule type" value="Genomic_DNA"/>
</dbReference>
<protein>
    <submittedName>
        <fullName evidence="1">Uncharacterized protein</fullName>
    </submittedName>
</protein>